<dbReference type="Pfam" id="PF18962">
    <property type="entry name" value="Por_Secre_tail"/>
    <property type="match status" value="1"/>
</dbReference>
<dbReference type="InterPro" id="IPR052918">
    <property type="entry name" value="Motility_Chemotaxis_Reg"/>
</dbReference>
<organism evidence="3 4">
    <name type="scientific">Flavobacterium caeni</name>
    <dbReference type="NCBI Taxonomy" id="490189"/>
    <lineage>
        <taxon>Bacteria</taxon>
        <taxon>Pseudomonadati</taxon>
        <taxon>Bacteroidota</taxon>
        <taxon>Flavobacteriia</taxon>
        <taxon>Flavobacteriales</taxon>
        <taxon>Flavobacteriaceae</taxon>
        <taxon>Flavobacterium</taxon>
    </lineage>
</organism>
<accession>A0A1G5KF92</accession>
<dbReference type="EMBL" id="FMVF01000034">
    <property type="protein sequence ID" value="SCY99247.1"/>
    <property type="molecule type" value="Genomic_DNA"/>
</dbReference>
<dbReference type="NCBIfam" id="TIGR04183">
    <property type="entry name" value="Por_Secre_tail"/>
    <property type="match status" value="1"/>
</dbReference>
<dbReference type="PANTHER" id="PTHR35580">
    <property type="entry name" value="CELL SURFACE GLYCOPROTEIN (S-LAYER PROTEIN)-LIKE PROTEIN"/>
    <property type="match status" value="1"/>
</dbReference>
<reference evidence="3 4" key="1">
    <citation type="submission" date="2016-10" db="EMBL/GenBank/DDBJ databases">
        <authorList>
            <person name="de Groot N.N."/>
        </authorList>
    </citation>
    <scope>NUCLEOTIDE SEQUENCE [LARGE SCALE GENOMIC DNA]</scope>
    <source>
        <strain evidence="3 4">CGMCC 1.7031</strain>
    </source>
</reference>
<dbReference type="PANTHER" id="PTHR35580:SF1">
    <property type="entry name" value="PHYTASE-LIKE DOMAIN-CONTAINING PROTEIN"/>
    <property type="match status" value="1"/>
</dbReference>
<gene>
    <name evidence="3" type="ORF">SAMN02927903_03275</name>
</gene>
<sequence>MRKIISIIASFLIQQTTAQDFNYERIWATYYGGENTYVQDNAQDSQGNIYIVGYMTGTATYLNSFVTPGSFQTTFGGGISDGFMAKFDSNGLLLWATFIGGANADRINTIAIDSQDRIFVAGKTTSEAMATPGSYKDSPIGLDDAYLAEFASSGTRIWATYYGGNYVDSFSGIESDENGNLYLFGKTSSQENITSIGSFNEIFVPNPDVSEPEADVKNFLVRFTKDGDRLWGTYYGTNFSNSTSTITGISLNETGLFVVGYVIDTTMNSYFATVGCHQSFNSNSLGIGVDMFISRFSFSGSRDWSTYFGGSLSDKSIAYGVGESVENFKNIKAVNNFVYISGTSNSDNGISTPGVFQPTKQNYSNFLVKFNNVGVRQWGTYLGNSGPSSIGGGSQYTLLNIDAEGEIFISGSTKFSDVASPGSYQPLIHTNDLGLANSTESFTARISKDGATRYFGTYYGGEQSEFGVNTLIDNDNNFYIIGTTESTDEIATPNSFQSNLNAVSENPSLPKNAFLVKFSPIPLSVSTFATNNNFVYPVPNNGSFTIKLNENYFHSELGIYDMQGKKLHSEIIINSTQNIDVPNISTGTYIIKIVSTNGLKYERKLVIR</sequence>
<protein>
    <submittedName>
        <fullName evidence="3">Por secretion system C-terminal sorting domain-containing protein</fullName>
    </submittedName>
</protein>
<proteinExistence type="predicted"/>
<evidence type="ECO:0000313" key="4">
    <source>
        <dbReference type="Proteomes" id="UP000199354"/>
    </source>
</evidence>
<name>A0A1G5KF92_9FLAO</name>
<keyword evidence="1" id="KW-0732">Signal</keyword>
<dbReference type="OrthoDB" id="1652165at2"/>
<evidence type="ECO:0000256" key="1">
    <source>
        <dbReference type="ARBA" id="ARBA00022729"/>
    </source>
</evidence>
<dbReference type="InterPro" id="IPR010620">
    <property type="entry name" value="SBBP_repeat"/>
</dbReference>
<feature type="domain" description="Secretion system C-terminal sorting" evidence="2">
    <location>
        <begin position="535"/>
        <end position="607"/>
    </location>
</feature>
<evidence type="ECO:0000313" key="3">
    <source>
        <dbReference type="EMBL" id="SCY99247.1"/>
    </source>
</evidence>
<dbReference type="AlphaFoldDB" id="A0A1G5KF92"/>
<dbReference type="InterPro" id="IPR026444">
    <property type="entry name" value="Secre_tail"/>
</dbReference>
<dbReference type="RefSeq" id="WP_091147108.1">
    <property type="nucleotide sequence ID" value="NZ_FMVF01000034.1"/>
</dbReference>
<keyword evidence="4" id="KW-1185">Reference proteome</keyword>
<dbReference type="Pfam" id="PF06739">
    <property type="entry name" value="SBBP"/>
    <property type="match status" value="1"/>
</dbReference>
<evidence type="ECO:0000259" key="2">
    <source>
        <dbReference type="Pfam" id="PF18962"/>
    </source>
</evidence>
<dbReference type="Proteomes" id="UP000199354">
    <property type="component" value="Unassembled WGS sequence"/>
</dbReference>
<dbReference type="STRING" id="490189.SAMN02927903_03275"/>